<organism evidence="1 2">
    <name type="scientific">Candidatus Endobugula sertula</name>
    <name type="common">Bugula neritina bacterial symbiont</name>
    <dbReference type="NCBI Taxonomy" id="62101"/>
    <lineage>
        <taxon>Bacteria</taxon>
        <taxon>Pseudomonadati</taxon>
        <taxon>Pseudomonadota</taxon>
        <taxon>Gammaproteobacteria</taxon>
        <taxon>Cellvibrionales</taxon>
        <taxon>Cellvibrionaceae</taxon>
        <taxon>Candidatus Endobugula</taxon>
    </lineage>
</organism>
<accession>A0A1D2QPS6</accession>
<dbReference type="EMBL" id="MDLC01000025">
    <property type="protein sequence ID" value="ODS23598.1"/>
    <property type="molecule type" value="Genomic_DNA"/>
</dbReference>
<proteinExistence type="predicted"/>
<gene>
    <name evidence="1" type="ORF">AB835_08275</name>
</gene>
<comment type="caution">
    <text evidence="1">The sequence shown here is derived from an EMBL/GenBank/DDBJ whole genome shotgun (WGS) entry which is preliminary data.</text>
</comment>
<evidence type="ECO:0000313" key="1">
    <source>
        <dbReference type="EMBL" id="ODS23598.1"/>
    </source>
</evidence>
<dbReference type="STRING" id="62101.AB835_08275"/>
<reference evidence="1 2" key="1">
    <citation type="journal article" date="2016" name="Appl. Environ. Microbiol.">
        <title>Lack of Overt Genome Reduction in the Bryostatin-Producing Bryozoan Symbiont "Candidatus Endobugula sertula".</title>
        <authorList>
            <person name="Miller I.J."/>
            <person name="Vanee N."/>
            <person name="Fong S.S."/>
            <person name="Lim-Fong G.E."/>
            <person name="Kwan J.C."/>
        </authorList>
    </citation>
    <scope>NUCLEOTIDE SEQUENCE [LARGE SCALE GENOMIC DNA]</scope>
    <source>
        <strain evidence="1">AB1-4</strain>
    </source>
</reference>
<evidence type="ECO:0000313" key="2">
    <source>
        <dbReference type="Proteomes" id="UP000242502"/>
    </source>
</evidence>
<dbReference type="AlphaFoldDB" id="A0A1D2QPS6"/>
<protein>
    <submittedName>
        <fullName evidence="1">Uncharacterized protein</fullName>
    </submittedName>
</protein>
<name>A0A1D2QPS6_9GAMM</name>
<sequence>MGEVSKIKMPFTPRMYGNGNSLYKQLMTDRLNESDYKVIDGLSTDQVFFDAKGDYELVQELYLMMKGQLPHIEWLKQLPANSKPPRGRCQRWAKNNPGVAERMKTMSYRDDSFIMSSDA</sequence>
<dbReference type="Proteomes" id="UP000242502">
    <property type="component" value="Unassembled WGS sequence"/>
</dbReference>